<dbReference type="Proteomes" id="UP000004508">
    <property type="component" value="Unassembled WGS sequence"/>
</dbReference>
<evidence type="ECO:0000256" key="1">
    <source>
        <dbReference type="SAM" id="MobiDB-lite"/>
    </source>
</evidence>
<reference evidence="2 3" key="1">
    <citation type="journal article" date="2011" name="Stand. Genomic Sci.">
        <title>Non-contiguous finished genome sequence and contextual data of the filamentous soil bacterium Ktedonobacter racemifer type strain (SOSP1-21).</title>
        <authorList>
            <person name="Chang Y.J."/>
            <person name="Land M."/>
            <person name="Hauser L."/>
            <person name="Chertkov O."/>
            <person name="Del Rio T.G."/>
            <person name="Nolan M."/>
            <person name="Copeland A."/>
            <person name="Tice H."/>
            <person name="Cheng J.F."/>
            <person name="Lucas S."/>
            <person name="Han C."/>
            <person name="Goodwin L."/>
            <person name="Pitluck S."/>
            <person name="Ivanova N."/>
            <person name="Ovchinikova G."/>
            <person name="Pati A."/>
            <person name="Chen A."/>
            <person name="Palaniappan K."/>
            <person name="Mavromatis K."/>
            <person name="Liolios K."/>
            <person name="Brettin T."/>
            <person name="Fiebig A."/>
            <person name="Rohde M."/>
            <person name="Abt B."/>
            <person name="Goker M."/>
            <person name="Detter J.C."/>
            <person name="Woyke T."/>
            <person name="Bristow J."/>
            <person name="Eisen J.A."/>
            <person name="Markowitz V."/>
            <person name="Hugenholtz P."/>
            <person name="Kyrpides N.C."/>
            <person name="Klenk H.P."/>
            <person name="Lapidus A."/>
        </authorList>
    </citation>
    <scope>NUCLEOTIDE SEQUENCE [LARGE SCALE GENOMIC DNA]</scope>
    <source>
        <strain evidence="3">DSM 44963</strain>
    </source>
</reference>
<proteinExistence type="predicted"/>
<comment type="caution">
    <text evidence="2">The sequence shown here is derived from an EMBL/GenBank/DDBJ whole genome shotgun (WGS) entry which is preliminary data.</text>
</comment>
<dbReference type="AlphaFoldDB" id="D6TDD1"/>
<dbReference type="InParanoid" id="D6TDD1"/>
<keyword evidence="3" id="KW-1185">Reference proteome</keyword>
<dbReference type="NCBIfam" id="NF033519">
    <property type="entry name" value="transpos_ISAzo13"/>
    <property type="match status" value="1"/>
</dbReference>
<sequence length="387" mass="43721">MRVILNEKQWRQFLALEALERKNIQEVAQDAGASKNTIRRGLEEMKEDNLSTSGARQRKKGAGRKKKESQDENLLADLESLLDPKGDPMSLVRWTTKSMAHLKQALQVMGHHVGESTIRRMLQTLGYSLRSNKKNIEGVSHPDRDAQFAHIKGQCHLFEARGDPIISVDCKKKELIGDFKNQGREWQERGKDTVVNVYDFVSLADGKAIPYGVYDLVHNRGFVNVGIDHDTAAFAVESIRRWWQQSGKALYRGSTHLLITADGGGSNGGRNRLWKKQLQELANQEQLTITVAHYPPATSKWNKIEHRLFSFISINWRAKPLTSLEVVLELLSHTSTKEGLTVTAMKDSNVYPTGLKVSDEELAALHLIHDAFHGEWNYTIRPQPSPS</sequence>
<dbReference type="EMBL" id="ADVG01000001">
    <property type="protein sequence ID" value="EFH88276.1"/>
    <property type="molecule type" value="Genomic_DNA"/>
</dbReference>
<dbReference type="InterPro" id="IPR011518">
    <property type="entry name" value="Transposase_36"/>
</dbReference>
<accession>D6TDD1</accession>
<evidence type="ECO:0000313" key="2">
    <source>
        <dbReference type="EMBL" id="EFH88276.1"/>
    </source>
</evidence>
<gene>
    <name evidence="2" type="ORF">Krac_9699</name>
</gene>
<evidence type="ECO:0000313" key="3">
    <source>
        <dbReference type="Proteomes" id="UP000004508"/>
    </source>
</evidence>
<dbReference type="Pfam" id="PF07592">
    <property type="entry name" value="DDE_Tnp_ISAZ013"/>
    <property type="match status" value="1"/>
</dbReference>
<dbReference type="eggNOG" id="COG3415">
    <property type="taxonomic scope" value="Bacteria"/>
</dbReference>
<organism evidence="2 3">
    <name type="scientific">Ktedonobacter racemifer DSM 44963</name>
    <dbReference type="NCBI Taxonomy" id="485913"/>
    <lineage>
        <taxon>Bacteria</taxon>
        <taxon>Bacillati</taxon>
        <taxon>Chloroflexota</taxon>
        <taxon>Ktedonobacteria</taxon>
        <taxon>Ktedonobacterales</taxon>
        <taxon>Ktedonobacteraceae</taxon>
        <taxon>Ktedonobacter</taxon>
    </lineage>
</organism>
<feature type="region of interest" description="Disordered" evidence="1">
    <location>
        <begin position="42"/>
        <end position="71"/>
    </location>
</feature>
<dbReference type="STRING" id="485913.Krac_9699"/>
<protein>
    <submittedName>
        <fullName evidence="2">Rhodopirellula transposase family protein</fullName>
    </submittedName>
</protein>
<feature type="compositionally biased region" description="Basic residues" evidence="1">
    <location>
        <begin position="56"/>
        <end position="67"/>
    </location>
</feature>
<name>D6TDD1_KTERA</name>